<reference evidence="2 3" key="1">
    <citation type="submission" date="2014-10" db="EMBL/GenBank/DDBJ databases">
        <title>Genome sequence of Novosphingobium malaysiense MUSC 273(T).</title>
        <authorList>
            <person name="Lee L.-H."/>
        </authorList>
    </citation>
    <scope>NUCLEOTIDE SEQUENCE [LARGE SCALE GENOMIC DNA]</scope>
    <source>
        <strain evidence="2 3">MUSC 273</strain>
    </source>
</reference>
<evidence type="ECO:0000256" key="1">
    <source>
        <dbReference type="ARBA" id="ARBA00005254"/>
    </source>
</evidence>
<dbReference type="EMBL" id="JTDI01000006">
    <property type="protein sequence ID" value="KHK89802.1"/>
    <property type="molecule type" value="Genomic_DNA"/>
</dbReference>
<keyword evidence="3" id="KW-1185">Reference proteome</keyword>
<organism evidence="2 3">
    <name type="scientific">Novosphingobium malaysiense</name>
    <dbReference type="NCBI Taxonomy" id="1348853"/>
    <lineage>
        <taxon>Bacteria</taxon>
        <taxon>Pseudomonadati</taxon>
        <taxon>Pseudomonadota</taxon>
        <taxon>Alphaproteobacteria</taxon>
        <taxon>Sphingomonadales</taxon>
        <taxon>Sphingomonadaceae</taxon>
        <taxon>Novosphingobium</taxon>
    </lineage>
</organism>
<dbReference type="AlphaFoldDB" id="A0A0B1ZH18"/>
<sequence length="295" mass="33007">MEDRAMDAHEPGNDEAVGQVLYRKKDGVCTITLNCPERLNAIDHGPGSLHRDMTDAVARANREDDVGCIVVTAEGRAFSSGGFVRGEMPDDPMQWYEFLRVQDEDNERLREMDKPVIGAINGLCYGAGLIMVCNFDFLIAVDTAEFGFIEMRYGDPAAEALAYLVGPQWAKFLAITGELITAQKAKEIGLVLEVFPEATFRDKVQDLGRRIASIPTNAVVMQRRLVNCAMENMGWRNQKNTANALNALLATQAKEHKAPDGRRYLDIRNDSWAEFKKVRDAPFRPPWLERPETDG</sequence>
<dbReference type="GO" id="GO:0003824">
    <property type="term" value="F:catalytic activity"/>
    <property type="evidence" value="ECO:0007669"/>
    <property type="project" value="UniProtKB-ARBA"/>
</dbReference>
<dbReference type="Pfam" id="PF00378">
    <property type="entry name" value="ECH_1"/>
    <property type="match status" value="1"/>
</dbReference>
<proteinExistence type="inferred from homology"/>
<dbReference type="SUPFAM" id="SSF52096">
    <property type="entry name" value="ClpP/crotonase"/>
    <property type="match status" value="1"/>
</dbReference>
<comment type="similarity">
    <text evidence="1">Belongs to the enoyl-CoA hydratase/isomerase family.</text>
</comment>
<dbReference type="PANTHER" id="PTHR43802:SF1">
    <property type="entry name" value="IP11341P-RELATED"/>
    <property type="match status" value="1"/>
</dbReference>
<dbReference type="Proteomes" id="UP000031057">
    <property type="component" value="Unassembled WGS sequence"/>
</dbReference>
<dbReference type="InterPro" id="IPR029045">
    <property type="entry name" value="ClpP/crotonase-like_dom_sf"/>
</dbReference>
<dbReference type="PANTHER" id="PTHR43802">
    <property type="entry name" value="ENOYL-COA HYDRATASE"/>
    <property type="match status" value="1"/>
</dbReference>
<evidence type="ECO:0008006" key="4">
    <source>
        <dbReference type="Google" id="ProtNLM"/>
    </source>
</evidence>
<name>A0A0B1ZH18_9SPHN</name>
<comment type="caution">
    <text evidence="2">The sequence shown here is derived from an EMBL/GenBank/DDBJ whole genome shotgun (WGS) entry which is preliminary data.</text>
</comment>
<dbReference type="InterPro" id="IPR001753">
    <property type="entry name" value="Enoyl-CoA_hydra/iso"/>
</dbReference>
<accession>A0A0B1ZH18</accession>
<gene>
    <name evidence="2" type="ORF">LK12_17915</name>
</gene>
<protein>
    <recommendedName>
        <fullName evidence="4">Enoyl-CoA hydratase</fullName>
    </recommendedName>
</protein>
<evidence type="ECO:0000313" key="2">
    <source>
        <dbReference type="EMBL" id="KHK89802.1"/>
    </source>
</evidence>
<evidence type="ECO:0000313" key="3">
    <source>
        <dbReference type="Proteomes" id="UP000031057"/>
    </source>
</evidence>
<dbReference type="Gene3D" id="3.90.226.10">
    <property type="entry name" value="2-enoyl-CoA Hydratase, Chain A, domain 1"/>
    <property type="match status" value="1"/>
</dbReference>
<dbReference type="OrthoDB" id="9795727at2"/>
<dbReference type="STRING" id="1348853.LK12_17915"/>
<dbReference type="CDD" id="cd06558">
    <property type="entry name" value="crotonase-like"/>
    <property type="match status" value="1"/>
</dbReference>